<keyword evidence="4 6" id="KW-1133">Transmembrane helix</keyword>
<dbReference type="PANTHER" id="PTHR42718:SF9">
    <property type="entry name" value="MAJOR FACILITATOR SUPERFAMILY MULTIDRUG TRANSPORTER MFSC"/>
    <property type="match status" value="1"/>
</dbReference>
<sequence length="451" mass="47237">MSWALGSGTVLQGLNSAMIAVALVPIAVQFGDAASIPWVVSGLYVATAVGAPTGGRLADLFGPRRVYLVGLLVVLAAALAGPFVPNVAWLVVDRVVLGLGTALQFPSAMAIIRQQAARRGESAVGALGIIAVCGQTSAALGPFVGGVVVVLWDWPGIFWINLPMVLNAALWVWFSVPADEPGQRVGLRASLRSIDPLGALLFVASLVLLMLGLLSLQHRPNWTLFAVFVPVAVLFVVRELRAATPFVDVRLLAGHAGFAQTCGRTVLTFVSFYCVFYGLPQWLESERDLDAMGTGVLMVPVFAVGVLGTVIATRLGRRVPPRALLVIGTCAMTLAGALIVLFVDPHSPMWLLAAVSALLGVPNGFNNLGNQMILHHSVPEANAGSATGMYRTAQYLGAALSAVIVAHAVRPDEPVGGIHQLGAWVAGLGGVMLVSNLVALWRSRGLPPARL</sequence>
<gene>
    <name evidence="8" type="ORF">LX83_005315</name>
</gene>
<dbReference type="AlphaFoldDB" id="A0AAE3GHQ5"/>
<evidence type="ECO:0000256" key="6">
    <source>
        <dbReference type="SAM" id="Phobius"/>
    </source>
</evidence>
<feature type="transmembrane region" description="Helical" evidence="6">
    <location>
        <begin position="323"/>
        <end position="343"/>
    </location>
</feature>
<feature type="transmembrane region" description="Helical" evidence="6">
    <location>
        <begin position="124"/>
        <end position="152"/>
    </location>
</feature>
<feature type="transmembrane region" description="Helical" evidence="6">
    <location>
        <begin position="197"/>
        <end position="216"/>
    </location>
</feature>
<feature type="transmembrane region" description="Helical" evidence="6">
    <location>
        <begin position="95"/>
        <end position="112"/>
    </location>
</feature>
<evidence type="ECO:0000256" key="3">
    <source>
        <dbReference type="ARBA" id="ARBA00022692"/>
    </source>
</evidence>
<feature type="transmembrane region" description="Helical" evidence="6">
    <location>
        <begin position="222"/>
        <end position="240"/>
    </location>
</feature>
<evidence type="ECO:0000256" key="5">
    <source>
        <dbReference type="ARBA" id="ARBA00023136"/>
    </source>
</evidence>
<name>A0AAE3GHQ5_9PSEU</name>
<dbReference type="Gene3D" id="1.20.1720.10">
    <property type="entry name" value="Multidrug resistance protein D"/>
    <property type="match status" value="1"/>
</dbReference>
<dbReference type="GO" id="GO:0005886">
    <property type="term" value="C:plasma membrane"/>
    <property type="evidence" value="ECO:0007669"/>
    <property type="project" value="UniProtKB-SubCell"/>
</dbReference>
<evidence type="ECO:0000313" key="8">
    <source>
        <dbReference type="EMBL" id="MCP2168437.1"/>
    </source>
</evidence>
<dbReference type="EMBL" id="JAMTCK010000014">
    <property type="protein sequence ID" value="MCP2168437.1"/>
    <property type="molecule type" value="Genomic_DNA"/>
</dbReference>
<dbReference type="InterPro" id="IPR011701">
    <property type="entry name" value="MFS"/>
</dbReference>
<reference evidence="8" key="1">
    <citation type="submission" date="2022-06" db="EMBL/GenBank/DDBJ databases">
        <title>Genomic Encyclopedia of Archaeal and Bacterial Type Strains, Phase II (KMG-II): from individual species to whole genera.</title>
        <authorList>
            <person name="Goeker M."/>
        </authorList>
    </citation>
    <scope>NUCLEOTIDE SEQUENCE</scope>
    <source>
        <strain evidence="8">DSM 43935</strain>
    </source>
</reference>
<feature type="transmembrane region" description="Helical" evidence="6">
    <location>
        <begin position="36"/>
        <end position="54"/>
    </location>
</feature>
<accession>A0AAE3GHQ5</accession>
<evidence type="ECO:0000256" key="2">
    <source>
        <dbReference type="ARBA" id="ARBA00022448"/>
    </source>
</evidence>
<feature type="transmembrane region" description="Helical" evidence="6">
    <location>
        <begin position="421"/>
        <end position="441"/>
    </location>
</feature>
<evidence type="ECO:0000259" key="7">
    <source>
        <dbReference type="PROSITE" id="PS50850"/>
    </source>
</evidence>
<feature type="transmembrane region" description="Helical" evidence="6">
    <location>
        <begin position="291"/>
        <end position="311"/>
    </location>
</feature>
<dbReference type="GO" id="GO:0022857">
    <property type="term" value="F:transmembrane transporter activity"/>
    <property type="evidence" value="ECO:0007669"/>
    <property type="project" value="InterPro"/>
</dbReference>
<evidence type="ECO:0000313" key="9">
    <source>
        <dbReference type="Proteomes" id="UP001206128"/>
    </source>
</evidence>
<keyword evidence="5 6" id="KW-0472">Membrane</keyword>
<organism evidence="8 9">
    <name type="scientific">Goodfellowiella coeruleoviolacea</name>
    <dbReference type="NCBI Taxonomy" id="334858"/>
    <lineage>
        <taxon>Bacteria</taxon>
        <taxon>Bacillati</taxon>
        <taxon>Actinomycetota</taxon>
        <taxon>Actinomycetes</taxon>
        <taxon>Pseudonocardiales</taxon>
        <taxon>Pseudonocardiaceae</taxon>
        <taxon>Goodfellowiella</taxon>
    </lineage>
</organism>
<comment type="caution">
    <text evidence="8">The sequence shown here is derived from an EMBL/GenBank/DDBJ whole genome shotgun (WGS) entry which is preliminary data.</text>
</comment>
<keyword evidence="3 6" id="KW-0812">Transmembrane</keyword>
<dbReference type="PROSITE" id="PS50850">
    <property type="entry name" value="MFS"/>
    <property type="match status" value="1"/>
</dbReference>
<keyword evidence="2" id="KW-0813">Transport</keyword>
<evidence type="ECO:0000256" key="1">
    <source>
        <dbReference type="ARBA" id="ARBA00004651"/>
    </source>
</evidence>
<feature type="transmembrane region" description="Helical" evidence="6">
    <location>
        <begin position="12"/>
        <end position="30"/>
    </location>
</feature>
<dbReference type="Gene3D" id="1.20.1250.20">
    <property type="entry name" value="MFS general substrate transporter like domains"/>
    <property type="match status" value="1"/>
</dbReference>
<dbReference type="Pfam" id="PF07690">
    <property type="entry name" value="MFS_1"/>
    <property type="match status" value="1"/>
</dbReference>
<dbReference type="PANTHER" id="PTHR42718">
    <property type="entry name" value="MAJOR FACILITATOR SUPERFAMILY MULTIDRUG TRANSPORTER MFSC"/>
    <property type="match status" value="1"/>
</dbReference>
<feature type="transmembrane region" description="Helical" evidence="6">
    <location>
        <begin position="158"/>
        <end position="176"/>
    </location>
</feature>
<comment type="subcellular location">
    <subcellularLocation>
        <location evidence="1">Cell membrane</location>
        <topology evidence="1">Multi-pass membrane protein</topology>
    </subcellularLocation>
</comment>
<keyword evidence="9" id="KW-1185">Reference proteome</keyword>
<evidence type="ECO:0000256" key="4">
    <source>
        <dbReference type="ARBA" id="ARBA00022989"/>
    </source>
</evidence>
<dbReference type="InterPro" id="IPR036259">
    <property type="entry name" value="MFS_trans_sf"/>
</dbReference>
<protein>
    <submittedName>
        <fullName evidence="8">Arabinose efflux permease, MFS family</fullName>
    </submittedName>
</protein>
<feature type="transmembrane region" description="Helical" evidence="6">
    <location>
        <begin position="261"/>
        <end position="279"/>
    </location>
</feature>
<feature type="domain" description="Major facilitator superfamily (MFS) profile" evidence="7">
    <location>
        <begin position="1"/>
        <end position="447"/>
    </location>
</feature>
<feature type="transmembrane region" description="Helical" evidence="6">
    <location>
        <begin position="66"/>
        <end position="89"/>
    </location>
</feature>
<dbReference type="InterPro" id="IPR020846">
    <property type="entry name" value="MFS_dom"/>
</dbReference>
<proteinExistence type="predicted"/>
<dbReference type="SUPFAM" id="SSF103473">
    <property type="entry name" value="MFS general substrate transporter"/>
    <property type="match status" value="1"/>
</dbReference>
<dbReference type="Proteomes" id="UP001206128">
    <property type="component" value="Unassembled WGS sequence"/>
</dbReference>